<feature type="region of interest" description="Disordered" evidence="1">
    <location>
        <begin position="1"/>
        <end position="91"/>
    </location>
</feature>
<evidence type="ECO:0000256" key="1">
    <source>
        <dbReference type="SAM" id="MobiDB-lite"/>
    </source>
</evidence>
<dbReference type="RefSeq" id="WP_260217387.1">
    <property type="nucleotide sequence ID" value="NZ_JAJAGO010000003.1"/>
</dbReference>
<feature type="compositionally biased region" description="Basic and acidic residues" evidence="1">
    <location>
        <begin position="28"/>
        <end position="52"/>
    </location>
</feature>
<organism evidence="2 3">
    <name type="scientific">Streptomyces gossypii</name>
    <dbReference type="NCBI Taxonomy" id="2883101"/>
    <lineage>
        <taxon>Bacteria</taxon>
        <taxon>Bacillati</taxon>
        <taxon>Actinomycetota</taxon>
        <taxon>Actinomycetes</taxon>
        <taxon>Kitasatosporales</taxon>
        <taxon>Streptomycetaceae</taxon>
        <taxon>Streptomyces</taxon>
    </lineage>
</organism>
<dbReference type="Proteomes" id="UP001156389">
    <property type="component" value="Unassembled WGS sequence"/>
</dbReference>
<feature type="compositionally biased region" description="Basic residues" evidence="1">
    <location>
        <begin position="63"/>
        <end position="73"/>
    </location>
</feature>
<accession>A0ABT2JRP8</accession>
<comment type="caution">
    <text evidence="2">The sequence shown here is derived from an EMBL/GenBank/DDBJ whole genome shotgun (WGS) entry which is preliminary data.</text>
</comment>
<proteinExistence type="predicted"/>
<sequence length="91" mass="9973">MSVTQQYALDLYRSTQHGTTPPPAPGTHDWRTVRELRDAHLDSRRLRRRGGDGPKGAGLLGRLARRVTRTPRARRPEAASPSGSGQAQCCA</sequence>
<feature type="compositionally biased region" description="Polar residues" evidence="1">
    <location>
        <begin position="81"/>
        <end position="91"/>
    </location>
</feature>
<dbReference type="EMBL" id="JAJAGO010000003">
    <property type="protein sequence ID" value="MCT2590020.1"/>
    <property type="molecule type" value="Genomic_DNA"/>
</dbReference>
<keyword evidence="3" id="KW-1185">Reference proteome</keyword>
<evidence type="ECO:0000313" key="3">
    <source>
        <dbReference type="Proteomes" id="UP001156389"/>
    </source>
</evidence>
<name>A0ABT2JRP8_9ACTN</name>
<reference evidence="2 3" key="1">
    <citation type="submission" date="2021-10" db="EMBL/GenBank/DDBJ databases">
        <title>Streptomyces gossypii sp. nov., isolated from soil collected from cotton field.</title>
        <authorList>
            <person name="Ge X."/>
            <person name="Chen X."/>
            <person name="Liu W."/>
        </authorList>
    </citation>
    <scope>NUCLEOTIDE SEQUENCE [LARGE SCALE GENOMIC DNA]</scope>
    <source>
        <strain evidence="2 3">N2-109</strain>
    </source>
</reference>
<evidence type="ECO:0000313" key="2">
    <source>
        <dbReference type="EMBL" id="MCT2590020.1"/>
    </source>
</evidence>
<protein>
    <submittedName>
        <fullName evidence="2">Uncharacterized protein</fullName>
    </submittedName>
</protein>
<gene>
    <name evidence="2" type="ORF">LHJ74_08860</name>
</gene>